<organism evidence="1 2">
    <name type="scientific">Zingiber officinale</name>
    <name type="common">Ginger</name>
    <name type="synonym">Amomum zingiber</name>
    <dbReference type="NCBI Taxonomy" id="94328"/>
    <lineage>
        <taxon>Eukaryota</taxon>
        <taxon>Viridiplantae</taxon>
        <taxon>Streptophyta</taxon>
        <taxon>Embryophyta</taxon>
        <taxon>Tracheophyta</taxon>
        <taxon>Spermatophyta</taxon>
        <taxon>Magnoliopsida</taxon>
        <taxon>Liliopsida</taxon>
        <taxon>Zingiberales</taxon>
        <taxon>Zingiberaceae</taxon>
        <taxon>Zingiber</taxon>
    </lineage>
</organism>
<dbReference type="GO" id="GO:0003700">
    <property type="term" value="F:DNA-binding transcription factor activity"/>
    <property type="evidence" value="ECO:0007669"/>
    <property type="project" value="TreeGrafter"/>
</dbReference>
<dbReference type="GO" id="GO:0009909">
    <property type="term" value="P:regulation of flower development"/>
    <property type="evidence" value="ECO:0007669"/>
    <property type="project" value="InterPro"/>
</dbReference>
<dbReference type="EMBL" id="JACMSC010000014">
    <property type="protein sequence ID" value="KAG6490054.1"/>
    <property type="molecule type" value="Genomic_DNA"/>
</dbReference>
<accession>A0A8J5KQY6</accession>
<dbReference type="GO" id="GO:0005634">
    <property type="term" value="C:nucleus"/>
    <property type="evidence" value="ECO:0007669"/>
    <property type="project" value="TreeGrafter"/>
</dbReference>
<sequence>MVGEGGDMLQEIMEPAVSGELLIEEISSPIAALQLLDFCDDDEVAGGGAGDLFSRSGNSIRLPSVSSSAARNAVANGQEALCCYGVDSAAATAFSFFPSLYALLDVLPPPPDPEPDLSVYPSSGNLLPSPPSAAMFQVPPESAMYVGDSFDHMMLKETITDGYSLNPSMVAGESSIGQQPQHLYEEPGYAPPEMVGLNAPSFELLESINATLYGGADTQRFFGGVTPPVGPNARLLAESGAPVGSFGHEALQHRLFGSGDFQKVIGGCSSGSIASSDDPTYKVGRLSVEERKEKIHRYMKKRNERNFSKKIKIAGLECVGDSRRTTNWERRPSANEFDDDEEVKLIATTLANKFSGVNSFRI</sequence>
<dbReference type="PANTHER" id="PTHR31319">
    <property type="entry name" value="ZINC FINGER PROTEIN CONSTANS-LIKE 4"/>
    <property type="match status" value="1"/>
</dbReference>
<evidence type="ECO:0000313" key="2">
    <source>
        <dbReference type="Proteomes" id="UP000734854"/>
    </source>
</evidence>
<dbReference type="Proteomes" id="UP000734854">
    <property type="component" value="Unassembled WGS sequence"/>
</dbReference>
<dbReference type="PANTHER" id="PTHR31319:SF110">
    <property type="entry name" value="CCT MOTIF FAMILY PROTEIN"/>
    <property type="match status" value="1"/>
</dbReference>
<reference evidence="1 2" key="1">
    <citation type="submission" date="2020-08" db="EMBL/GenBank/DDBJ databases">
        <title>Plant Genome Project.</title>
        <authorList>
            <person name="Zhang R.-G."/>
        </authorList>
    </citation>
    <scope>NUCLEOTIDE SEQUENCE [LARGE SCALE GENOMIC DNA]</scope>
    <source>
        <tissue evidence="1">Rhizome</tissue>
    </source>
</reference>
<keyword evidence="2" id="KW-1185">Reference proteome</keyword>
<dbReference type="AlphaFoldDB" id="A0A8J5KQY6"/>
<name>A0A8J5KQY6_ZINOF</name>
<gene>
    <name evidence="1" type="ORF">ZIOFF_051336</name>
</gene>
<dbReference type="InterPro" id="IPR045281">
    <property type="entry name" value="CONSTANS-like"/>
</dbReference>
<proteinExistence type="predicted"/>
<protein>
    <recommendedName>
        <fullName evidence="3">CCT domain-containing protein</fullName>
    </recommendedName>
</protein>
<evidence type="ECO:0000313" key="1">
    <source>
        <dbReference type="EMBL" id="KAG6490054.1"/>
    </source>
</evidence>
<comment type="caution">
    <text evidence="1">The sequence shown here is derived from an EMBL/GenBank/DDBJ whole genome shotgun (WGS) entry which is preliminary data.</text>
</comment>
<evidence type="ECO:0008006" key="3">
    <source>
        <dbReference type="Google" id="ProtNLM"/>
    </source>
</evidence>